<evidence type="ECO:0000313" key="2">
    <source>
        <dbReference type="EMBL" id="MBB1257068.1"/>
    </source>
</evidence>
<dbReference type="InterPro" id="IPR010982">
    <property type="entry name" value="Lambda_DNA-bd_dom_sf"/>
</dbReference>
<dbReference type="SUPFAM" id="SSF47413">
    <property type="entry name" value="lambda repressor-like DNA-binding domains"/>
    <property type="match status" value="1"/>
</dbReference>
<dbReference type="Gene3D" id="1.10.260.40">
    <property type="entry name" value="lambda repressor-like DNA-binding domains"/>
    <property type="match status" value="1"/>
</dbReference>
<sequence>METATERILRLTIAALMTAANETKTQLAASIGLTQPQVSRRQSGQTAWTLADCDALATHYDITVSELLAGPTAACHAFQHRTPPPSHPIAQHP</sequence>
<dbReference type="Pfam" id="PF08667">
    <property type="entry name" value="BetR"/>
    <property type="match status" value="1"/>
</dbReference>
<dbReference type="Proteomes" id="UP000525686">
    <property type="component" value="Unassembled WGS sequence"/>
</dbReference>
<feature type="domain" description="HTH cro/C1-type" evidence="1">
    <location>
        <begin position="13"/>
        <end position="67"/>
    </location>
</feature>
<dbReference type="InterPro" id="IPR013975">
    <property type="entry name" value="Tscrpt_reg_BetR_N"/>
</dbReference>
<evidence type="ECO:0000313" key="3">
    <source>
        <dbReference type="Proteomes" id="UP000525686"/>
    </source>
</evidence>
<dbReference type="InterPro" id="IPR001387">
    <property type="entry name" value="Cro/C1-type_HTH"/>
</dbReference>
<dbReference type="AlphaFoldDB" id="A0A7W3ZQR7"/>
<dbReference type="PROSITE" id="PS50943">
    <property type="entry name" value="HTH_CROC1"/>
    <property type="match status" value="1"/>
</dbReference>
<dbReference type="RefSeq" id="WP_181355790.1">
    <property type="nucleotide sequence ID" value="NZ_JABJWZ010000593.1"/>
</dbReference>
<gene>
    <name evidence="2" type="ORF">H3146_27610</name>
</gene>
<organism evidence="2 3">
    <name type="scientific">Streptomyces alkaliterrae</name>
    <dbReference type="NCBI Taxonomy" id="2213162"/>
    <lineage>
        <taxon>Bacteria</taxon>
        <taxon>Bacillati</taxon>
        <taxon>Actinomycetota</taxon>
        <taxon>Actinomycetes</taxon>
        <taxon>Kitasatosporales</taxon>
        <taxon>Streptomycetaceae</taxon>
        <taxon>Streptomyces</taxon>
    </lineage>
</organism>
<evidence type="ECO:0000259" key="1">
    <source>
        <dbReference type="PROSITE" id="PS50943"/>
    </source>
</evidence>
<reference evidence="3" key="1">
    <citation type="submission" date="2020-05" db="EMBL/GenBank/DDBJ databases">
        <title>Classification of alakaliphilic streptomycetes isolated from an alkaline soil next to Lonar Crater, India and a proposal for the recognition of Streptomyces alkaliterrae sp. nov.</title>
        <authorList>
            <person name="Golinska P."/>
        </authorList>
    </citation>
    <scope>NUCLEOTIDE SEQUENCE [LARGE SCALE GENOMIC DNA]</scope>
    <source>
        <strain evidence="3">OF3</strain>
    </source>
</reference>
<protein>
    <submittedName>
        <fullName evidence="2">Helix-turn-helix transcriptional regulator</fullName>
    </submittedName>
</protein>
<dbReference type="CDD" id="cd00093">
    <property type="entry name" value="HTH_XRE"/>
    <property type="match status" value="1"/>
</dbReference>
<dbReference type="EMBL" id="JABJWZ010000593">
    <property type="protein sequence ID" value="MBB1257068.1"/>
    <property type="molecule type" value="Genomic_DNA"/>
</dbReference>
<name>A0A7W3ZQR7_9ACTN</name>
<accession>A0A7W3ZQR7</accession>
<feature type="non-terminal residue" evidence="2">
    <location>
        <position position="93"/>
    </location>
</feature>
<dbReference type="GO" id="GO:0003677">
    <property type="term" value="F:DNA binding"/>
    <property type="evidence" value="ECO:0007669"/>
    <property type="project" value="InterPro"/>
</dbReference>
<proteinExistence type="predicted"/>
<comment type="caution">
    <text evidence="2">The sequence shown here is derived from an EMBL/GenBank/DDBJ whole genome shotgun (WGS) entry which is preliminary data.</text>
</comment>